<evidence type="ECO:0000259" key="4">
    <source>
        <dbReference type="PROSITE" id="PS50975"/>
    </source>
</evidence>
<dbReference type="InterPro" id="IPR020562">
    <property type="entry name" value="PRibGlycinamide_synth_N"/>
</dbReference>
<keyword evidence="1" id="KW-0436">Ligase</keyword>
<dbReference type="InterPro" id="IPR020561">
    <property type="entry name" value="PRibGlycinamid_synth_ATP-grasp"/>
</dbReference>
<dbReference type="GO" id="GO:0046872">
    <property type="term" value="F:metal ion binding"/>
    <property type="evidence" value="ECO:0007669"/>
    <property type="project" value="InterPro"/>
</dbReference>
<dbReference type="Gene3D" id="3.30.1490.20">
    <property type="entry name" value="ATP-grasp fold, A domain"/>
    <property type="match status" value="1"/>
</dbReference>
<evidence type="ECO:0000256" key="3">
    <source>
        <dbReference type="ARBA" id="ARBA00022840"/>
    </source>
</evidence>
<evidence type="ECO:0000256" key="1">
    <source>
        <dbReference type="ARBA" id="ARBA00022598"/>
    </source>
</evidence>
<dbReference type="GO" id="GO:0009113">
    <property type="term" value="P:purine nucleobase biosynthetic process"/>
    <property type="evidence" value="ECO:0007669"/>
    <property type="project" value="InterPro"/>
</dbReference>
<accession>A0A382EKS2</accession>
<feature type="domain" description="ATP-grasp" evidence="4">
    <location>
        <begin position="107"/>
        <end position="190"/>
    </location>
</feature>
<sequence>MKILVLGGGAREHALCYAISKSPKTSAIFAIPGNYGISKIAQCTNIGLNDFESIHDFCKNNNIDLIVVGPEVPLVEGIVDFFINKKIKIFGPEKFAAQLEGSKGFMKDLCKEYHIPTANYERFNDEENALAYLKTQKVPIVIKADGLAAGKGVTVAEDSNSAELAVKEIFSERFGKKMEVVIEEFMEGEEASYFICSDGKNFVSLVSAQDHKRVGEGDTGPNTGGMGAYSPAPIFTKEIQKQVDDKIIKP</sequence>
<dbReference type="InterPro" id="IPR013815">
    <property type="entry name" value="ATP_grasp_subdomain_1"/>
</dbReference>
<protein>
    <recommendedName>
        <fullName evidence="4">ATP-grasp domain-containing protein</fullName>
    </recommendedName>
</protein>
<dbReference type="Gene3D" id="3.30.470.20">
    <property type="entry name" value="ATP-grasp fold, B domain"/>
    <property type="match status" value="1"/>
</dbReference>
<keyword evidence="2" id="KW-0547">Nucleotide-binding</keyword>
<dbReference type="InterPro" id="IPR011761">
    <property type="entry name" value="ATP-grasp"/>
</dbReference>
<reference evidence="5" key="1">
    <citation type="submission" date="2018-05" db="EMBL/GenBank/DDBJ databases">
        <authorList>
            <person name="Lanie J.A."/>
            <person name="Ng W.-L."/>
            <person name="Kazmierczak K.M."/>
            <person name="Andrzejewski T.M."/>
            <person name="Davidsen T.M."/>
            <person name="Wayne K.J."/>
            <person name="Tettelin H."/>
            <person name="Glass J.I."/>
            <person name="Rusch D."/>
            <person name="Podicherti R."/>
            <person name="Tsui H.-C.T."/>
            <person name="Winkler M.E."/>
        </authorList>
    </citation>
    <scope>NUCLEOTIDE SEQUENCE</scope>
</reference>
<dbReference type="PANTHER" id="PTHR43472:SF1">
    <property type="entry name" value="PHOSPHORIBOSYLAMINE--GLYCINE LIGASE, CHLOROPLASTIC"/>
    <property type="match status" value="1"/>
</dbReference>
<gene>
    <name evidence="5" type="ORF">METZ01_LOCUS203776</name>
</gene>
<dbReference type="InterPro" id="IPR000115">
    <property type="entry name" value="PRibGlycinamide_synth"/>
</dbReference>
<dbReference type="Pfam" id="PF01071">
    <property type="entry name" value="GARS_A"/>
    <property type="match status" value="1"/>
</dbReference>
<dbReference type="Pfam" id="PF02844">
    <property type="entry name" value="GARS_N"/>
    <property type="match status" value="1"/>
</dbReference>
<dbReference type="PANTHER" id="PTHR43472">
    <property type="entry name" value="PHOSPHORIBOSYLAMINE--GLYCINE LIGASE"/>
    <property type="match status" value="1"/>
</dbReference>
<keyword evidence="3" id="KW-0067">ATP-binding</keyword>
<dbReference type="SUPFAM" id="SSF52440">
    <property type="entry name" value="PreATP-grasp domain"/>
    <property type="match status" value="1"/>
</dbReference>
<dbReference type="PROSITE" id="PS50975">
    <property type="entry name" value="ATP_GRASP"/>
    <property type="match status" value="1"/>
</dbReference>
<dbReference type="SUPFAM" id="SSF56059">
    <property type="entry name" value="Glutathione synthetase ATP-binding domain-like"/>
    <property type="match status" value="1"/>
</dbReference>
<dbReference type="EMBL" id="UINC01044876">
    <property type="protein sequence ID" value="SVB50922.1"/>
    <property type="molecule type" value="Genomic_DNA"/>
</dbReference>
<dbReference type="AlphaFoldDB" id="A0A382EKS2"/>
<dbReference type="InterPro" id="IPR016185">
    <property type="entry name" value="PreATP-grasp_dom_sf"/>
</dbReference>
<dbReference type="NCBIfam" id="TIGR00877">
    <property type="entry name" value="purD"/>
    <property type="match status" value="1"/>
</dbReference>
<evidence type="ECO:0000313" key="5">
    <source>
        <dbReference type="EMBL" id="SVB50922.1"/>
    </source>
</evidence>
<feature type="non-terminal residue" evidence="5">
    <location>
        <position position="250"/>
    </location>
</feature>
<dbReference type="GO" id="GO:0005524">
    <property type="term" value="F:ATP binding"/>
    <property type="evidence" value="ECO:0007669"/>
    <property type="project" value="UniProtKB-KW"/>
</dbReference>
<dbReference type="GO" id="GO:0004637">
    <property type="term" value="F:phosphoribosylamine-glycine ligase activity"/>
    <property type="evidence" value="ECO:0007669"/>
    <property type="project" value="InterPro"/>
</dbReference>
<name>A0A382EKS2_9ZZZZ</name>
<proteinExistence type="predicted"/>
<dbReference type="SMART" id="SM01209">
    <property type="entry name" value="GARS_A"/>
    <property type="match status" value="1"/>
</dbReference>
<evidence type="ECO:0000256" key="2">
    <source>
        <dbReference type="ARBA" id="ARBA00022741"/>
    </source>
</evidence>
<organism evidence="5">
    <name type="scientific">marine metagenome</name>
    <dbReference type="NCBI Taxonomy" id="408172"/>
    <lineage>
        <taxon>unclassified sequences</taxon>
        <taxon>metagenomes</taxon>
        <taxon>ecological metagenomes</taxon>
    </lineage>
</organism>
<dbReference type="Gene3D" id="3.40.50.20">
    <property type="match status" value="1"/>
</dbReference>